<evidence type="ECO:0000313" key="7">
    <source>
        <dbReference type="Proteomes" id="UP000242705"/>
    </source>
</evidence>
<dbReference type="InterPro" id="IPR057661">
    <property type="entry name" value="RsdA/BaiN/AoA(So)_Rossmann"/>
</dbReference>
<dbReference type="PRINTS" id="PR00411">
    <property type="entry name" value="PNDRDTASEI"/>
</dbReference>
<dbReference type="Pfam" id="PF22780">
    <property type="entry name" value="HI0933_like_1st"/>
    <property type="match status" value="1"/>
</dbReference>
<name>A0A2T2X4R7_SULTH</name>
<dbReference type="AlphaFoldDB" id="A0A2T2X4R7"/>
<evidence type="ECO:0000259" key="5">
    <source>
        <dbReference type="Pfam" id="PF22780"/>
    </source>
</evidence>
<feature type="domain" description="RsdA/BaiN/AoA(So)-like Rossmann fold-like" evidence="4">
    <location>
        <begin position="21"/>
        <end position="429"/>
    </location>
</feature>
<dbReference type="EMBL" id="PXYX01000002">
    <property type="protein sequence ID" value="PSR29494.1"/>
    <property type="molecule type" value="Genomic_DNA"/>
</dbReference>
<evidence type="ECO:0000259" key="4">
    <source>
        <dbReference type="Pfam" id="PF03486"/>
    </source>
</evidence>
<dbReference type="Gene3D" id="2.40.30.10">
    <property type="entry name" value="Translation factors"/>
    <property type="match status" value="1"/>
</dbReference>
<evidence type="ECO:0000313" key="6">
    <source>
        <dbReference type="EMBL" id="PSR29494.1"/>
    </source>
</evidence>
<dbReference type="InterPro" id="IPR055178">
    <property type="entry name" value="RsdA/BaiN/AoA(So)-like_dom"/>
</dbReference>
<sequence>MIDFAKQIYQETGDSLSTRYDVIVIGGGPSGLMAAITAQNAGAKTLLVEKGHKLGRKLAISGGGRCNVTNAKPLDELIKNIPGNGRFMYSALSQFGNREIIQFFENLGIALKEEDRGRVFPRSNKASTVVKALIDQLLTAGVEILQDSPVKGLRVQDGRIDGIELVSGSVLLAKAVVVATGGASVPATGSTGDAYPWARALGHHIVDPYPTEVPLTSNATIITQRRLQGLSLQNVTVRLTDHRKTLTTESGDLLFSHFGLTGPVALRLSHYVSTALRHNPHTALTAWIDLAPHKLANSLMTAFYQARNQVPKRQVKTIMNQSWPERLTEVLLESAEISSSLPVAQLSNAQIHTLVQTIKNFPITITGTLPLEKATVTGGGVSIKDIDPRTMASKRCRGLYFAGEVIDVHAHTGGYNITVAFSTGYVAGQHAALFAHSPDTVLS</sequence>
<proteinExistence type="predicted"/>
<dbReference type="PANTHER" id="PTHR42887">
    <property type="entry name" value="OS12G0638800 PROTEIN"/>
    <property type="match status" value="1"/>
</dbReference>
<dbReference type="PRINTS" id="PR00368">
    <property type="entry name" value="FADPNR"/>
</dbReference>
<evidence type="ECO:0000256" key="1">
    <source>
        <dbReference type="ARBA" id="ARBA00001974"/>
    </source>
</evidence>
<feature type="domain" description="RsdA/BaiN/AoA(So)-like insert" evidence="5">
    <location>
        <begin position="209"/>
        <end position="376"/>
    </location>
</feature>
<keyword evidence="3" id="KW-0274">FAD</keyword>
<evidence type="ECO:0000256" key="3">
    <source>
        <dbReference type="ARBA" id="ARBA00022827"/>
    </source>
</evidence>
<dbReference type="Gene3D" id="3.50.50.60">
    <property type="entry name" value="FAD/NAD(P)-binding domain"/>
    <property type="match status" value="1"/>
</dbReference>
<dbReference type="SUPFAM" id="SSF51905">
    <property type="entry name" value="FAD/NAD(P)-binding domain"/>
    <property type="match status" value="1"/>
</dbReference>
<dbReference type="Proteomes" id="UP000242705">
    <property type="component" value="Unassembled WGS sequence"/>
</dbReference>
<dbReference type="Gene3D" id="1.10.8.260">
    <property type="entry name" value="HI0933 insert domain-like"/>
    <property type="match status" value="1"/>
</dbReference>
<accession>A0A2T2X4R7</accession>
<dbReference type="SUPFAM" id="SSF160996">
    <property type="entry name" value="HI0933 insert domain-like"/>
    <property type="match status" value="1"/>
</dbReference>
<organism evidence="6 7">
    <name type="scientific">Sulfobacillus thermosulfidooxidans</name>
    <dbReference type="NCBI Taxonomy" id="28034"/>
    <lineage>
        <taxon>Bacteria</taxon>
        <taxon>Bacillati</taxon>
        <taxon>Bacillota</taxon>
        <taxon>Clostridia</taxon>
        <taxon>Eubacteriales</taxon>
        <taxon>Clostridiales Family XVII. Incertae Sedis</taxon>
        <taxon>Sulfobacillus</taxon>
    </lineage>
</organism>
<dbReference type="PANTHER" id="PTHR42887:SF2">
    <property type="entry name" value="OS12G0638800 PROTEIN"/>
    <property type="match status" value="1"/>
</dbReference>
<dbReference type="NCBIfam" id="TIGR00275">
    <property type="entry name" value="aminoacetone oxidase family FAD-binding enzyme"/>
    <property type="match status" value="1"/>
</dbReference>
<dbReference type="Pfam" id="PF03486">
    <property type="entry name" value="HI0933_like"/>
    <property type="match status" value="1"/>
</dbReference>
<keyword evidence="2" id="KW-0285">Flavoprotein</keyword>
<comment type="cofactor">
    <cofactor evidence="1">
        <name>FAD</name>
        <dbReference type="ChEBI" id="CHEBI:57692"/>
    </cofactor>
</comment>
<evidence type="ECO:0000256" key="2">
    <source>
        <dbReference type="ARBA" id="ARBA00022630"/>
    </source>
</evidence>
<comment type="caution">
    <text evidence="6">The sequence shown here is derived from an EMBL/GenBank/DDBJ whole genome shotgun (WGS) entry which is preliminary data.</text>
</comment>
<protein>
    <submittedName>
        <fullName evidence="6">NAD(P)/FAD-dependent oxidoreductase</fullName>
    </submittedName>
</protein>
<dbReference type="InterPro" id="IPR004792">
    <property type="entry name" value="BaiN-like"/>
</dbReference>
<dbReference type="InterPro" id="IPR036188">
    <property type="entry name" value="FAD/NAD-bd_sf"/>
</dbReference>
<gene>
    <name evidence="6" type="ORF">C7B47_01895</name>
</gene>
<dbReference type="InterPro" id="IPR023166">
    <property type="entry name" value="BaiN-like_dom_sf"/>
</dbReference>
<reference evidence="6 7" key="1">
    <citation type="journal article" date="2014" name="BMC Genomics">
        <title>Comparison of environmental and isolate Sulfobacillus genomes reveals diverse carbon, sulfur, nitrogen, and hydrogen metabolisms.</title>
        <authorList>
            <person name="Justice N.B."/>
            <person name="Norman A."/>
            <person name="Brown C.T."/>
            <person name="Singh A."/>
            <person name="Thomas B.C."/>
            <person name="Banfield J.F."/>
        </authorList>
    </citation>
    <scope>NUCLEOTIDE SEQUENCE [LARGE SCALE GENOMIC DNA]</scope>
    <source>
        <strain evidence="6">AMDSBA5</strain>
    </source>
</reference>